<keyword evidence="1" id="KW-0472">Membrane</keyword>
<evidence type="ECO:0000313" key="3">
    <source>
        <dbReference type="WBParaSite" id="TREG1_142560.2"/>
    </source>
</evidence>
<protein>
    <submittedName>
        <fullName evidence="3">Uncharacterized protein</fullName>
    </submittedName>
</protein>
<accession>A0AA85J5T5</accession>
<reference evidence="2" key="1">
    <citation type="submission" date="2022-06" db="EMBL/GenBank/DDBJ databases">
        <authorList>
            <person name="Berger JAMES D."/>
            <person name="Berger JAMES D."/>
        </authorList>
    </citation>
    <scope>NUCLEOTIDE SEQUENCE [LARGE SCALE GENOMIC DNA]</scope>
</reference>
<feature type="transmembrane region" description="Helical" evidence="1">
    <location>
        <begin position="12"/>
        <end position="35"/>
    </location>
</feature>
<evidence type="ECO:0000313" key="2">
    <source>
        <dbReference type="Proteomes" id="UP000050795"/>
    </source>
</evidence>
<evidence type="ECO:0000256" key="1">
    <source>
        <dbReference type="SAM" id="Phobius"/>
    </source>
</evidence>
<proteinExistence type="predicted"/>
<name>A0AA85J5T5_TRIRE</name>
<sequence length="49" mass="5886">MQHFSHLVGLNTILVIRVWFHKLPIFVIVLAPYYMRFFEVNSQNYCKTA</sequence>
<organism evidence="2 3">
    <name type="scientific">Trichobilharzia regenti</name>
    <name type="common">Nasal bird schistosome</name>
    <dbReference type="NCBI Taxonomy" id="157069"/>
    <lineage>
        <taxon>Eukaryota</taxon>
        <taxon>Metazoa</taxon>
        <taxon>Spiralia</taxon>
        <taxon>Lophotrochozoa</taxon>
        <taxon>Platyhelminthes</taxon>
        <taxon>Trematoda</taxon>
        <taxon>Digenea</taxon>
        <taxon>Strigeidida</taxon>
        <taxon>Schistosomatoidea</taxon>
        <taxon>Schistosomatidae</taxon>
        <taxon>Trichobilharzia</taxon>
    </lineage>
</organism>
<keyword evidence="2" id="KW-1185">Reference proteome</keyword>
<dbReference type="Proteomes" id="UP000050795">
    <property type="component" value="Unassembled WGS sequence"/>
</dbReference>
<keyword evidence="1" id="KW-1133">Transmembrane helix</keyword>
<dbReference type="WBParaSite" id="TREG1_142560.2">
    <property type="protein sequence ID" value="TREG1_142560.2"/>
    <property type="gene ID" value="TREG1_142560"/>
</dbReference>
<dbReference type="AlphaFoldDB" id="A0AA85J5T5"/>
<keyword evidence="1" id="KW-0812">Transmembrane</keyword>
<reference evidence="3" key="2">
    <citation type="submission" date="2023-11" db="UniProtKB">
        <authorList>
            <consortium name="WormBaseParasite"/>
        </authorList>
    </citation>
    <scope>IDENTIFICATION</scope>
</reference>